<dbReference type="GO" id="GO:0000271">
    <property type="term" value="P:polysaccharide biosynthetic process"/>
    <property type="evidence" value="ECO:0007669"/>
    <property type="project" value="TreeGrafter"/>
</dbReference>
<organism evidence="3 4">
    <name type="scientific">Oesophagostomum dentatum</name>
    <name type="common">Nodular worm</name>
    <dbReference type="NCBI Taxonomy" id="61180"/>
    <lineage>
        <taxon>Eukaryota</taxon>
        <taxon>Metazoa</taxon>
        <taxon>Ecdysozoa</taxon>
        <taxon>Nematoda</taxon>
        <taxon>Chromadorea</taxon>
        <taxon>Rhabditida</taxon>
        <taxon>Rhabditina</taxon>
        <taxon>Rhabditomorpha</taxon>
        <taxon>Strongyloidea</taxon>
        <taxon>Strongylidae</taxon>
        <taxon>Oesophagostomum</taxon>
    </lineage>
</organism>
<dbReference type="PANTHER" id="PTHR23028:SF115">
    <property type="entry name" value="ACYL_TRANSF_3 DOMAIN-CONTAINING PROTEIN-RELATED"/>
    <property type="match status" value="1"/>
</dbReference>
<proteinExistence type="predicted"/>
<protein>
    <submittedName>
        <fullName evidence="3">Acyltransferase</fullName>
    </submittedName>
</protein>
<dbReference type="OrthoDB" id="10061508at2759"/>
<reference evidence="3 4" key="1">
    <citation type="submission" date="2014-03" db="EMBL/GenBank/DDBJ databases">
        <title>Draft genome of the hookworm Oesophagostomum dentatum.</title>
        <authorList>
            <person name="Mitreva M."/>
        </authorList>
    </citation>
    <scope>NUCLEOTIDE SEQUENCE [LARGE SCALE GENOMIC DNA]</scope>
    <source>
        <strain evidence="3 4">OD-Hann</strain>
    </source>
</reference>
<dbReference type="Proteomes" id="UP000053660">
    <property type="component" value="Unassembled WGS sequence"/>
</dbReference>
<keyword evidence="1" id="KW-0812">Transmembrane</keyword>
<feature type="transmembrane region" description="Helical" evidence="1">
    <location>
        <begin position="349"/>
        <end position="366"/>
    </location>
</feature>
<keyword evidence="3" id="KW-0808">Transferase</keyword>
<dbReference type="GO" id="GO:0016747">
    <property type="term" value="F:acyltransferase activity, transferring groups other than amino-acyl groups"/>
    <property type="evidence" value="ECO:0007669"/>
    <property type="project" value="InterPro"/>
</dbReference>
<keyword evidence="3" id="KW-0012">Acyltransferase</keyword>
<gene>
    <name evidence="3" type="ORF">OESDEN_02064</name>
</gene>
<keyword evidence="4" id="KW-1185">Reference proteome</keyword>
<dbReference type="PANTHER" id="PTHR23028">
    <property type="entry name" value="ACETYLTRANSFERASE"/>
    <property type="match status" value="1"/>
</dbReference>
<feature type="domain" description="Acyltransferase 3" evidence="2">
    <location>
        <begin position="173"/>
        <end position="263"/>
    </location>
</feature>
<name>A0A0B1TL23_OESDE</name>
<evidence type="ECO:0000259" key="2">
    <source>
        <dbReference type="Pfam" id="PF01757"/>
    </source>
</evidence>
<feature type="transmembrane region" description="Helical" evidence="1">
    <location>
        <begin position="239"/>
        <end position="262"/>
    </location>
</feature>
<evidence type="ECO:0000313" key="4">
    <source>
        <dbReference type="Proteomes" id="UP000053660"/>
    </source>
</evidence>
<feature type="transmembrane region" description="Helical" evidence="1">
    <location>
        <begin position="177"/>
        <end position="195"/>
    </location>
</feature>
<dbReference type="InterPro" id="IPR050879">
    <property type="entry name" value="Acyltransferase_3"/>
</dbReference>
<dbReference type="Pfam" id="PF01757">
    <property type="entry name" value="Acyl_transf_3"/>
    <property type="match status" value="1"/>
</dbReference>
<feature type="transmembrane region" description="Helical" evidence="1">
    <location>
        <begin position="201"/>
        <end position="218"/>
    </location>
</feature>
<dbReference type="EMBL" id="KN549374">
    <property type="protein sequence ID" value="KHJ97959.1"/>
    <property type="molecule type" value="Genomic_DNA"/>
</dbReference>
<keyword evidence="1" id="KW-0472">Membrane</keyword>
<evidence type="ECO:0000313" key="3">
    <source>
        <dbReference type="EMBL" id="KHJ97959.1"/>
    </source>
</evidence>
<sequence length="382" mass="43848">MFLREKKNEQVPENLIVPTQLLSIPARVAVLNSVVPWRMKVQLISFFSGTTEKCNRLDCDERGSLGSRCRKCEIVDCMPVLVDETGEYLAYDPKTNFIYIDPANHFSNFGKARIQIITMPRSHHESSSRDPCVTETEDEADKGFIKKALVVTPISLRQKTRQTKDTMSQKREDIQGIRAWAIALVLLFHFFPSFFPNGYVGVDMFFVVSGFLMAMIISRSKDINAETFATFYYKRIKRILPLYYLVLFLILLVVIFVLPSLFRQLNLPSSRRAIFLISNIRETEDINQQYENMNSYPEKSVVEVNRQPGIEQDTVENGPYFGVFVSGFLAAVTYKYYEETYLRMSPPAVISLIFGLLCGCVLLSLQPERVDVIHIYLAKVDM</sequence>
<dbReference type="AlphaFoldDB" id="A0A0B1TL23"/>
<dbReference type="InterPro" id="IPR002656">
    <property type="entry name" value="Acyl_transf_3_dom"/>
</dbReference>
<keyword evidence="1" id="KW-1133">Transmembrane helix</keyword>
<evidence type="ECO:0000256" key="1">
    <source>
        <dbReference type="SAM" id="Phobius"/>
    </source>
</evidence>
<accession>A0A0B1TL23</accession>
<dbReference type="GO" id="GO:0016020">
    <property type="term" value="C:membrane"/>
    <property type="evidence" value="ECO:0007669"/>
    <property type="project" value="TreeGrafter"/>
</dbReference>